<dbReference type="Pfam" id="PF13439">
    <property type="entry name" value="Glyco_transf_4"/>
    <property type="match status" value="1"/>
</dbReference>
<gene>
    <name evidence="3" type="ORF">CLHUN_22280</name>
</gene>
<dbReference type="RefSeq" id="WP_080064668.1">
    <property type="nucleotide sequence ID" value="NZ_MZGX01000014.1"/>
</dbReference>
<evidence type="ECO:0000313" key="4">
    <source>
        <dbReference type="Proteomes" id="UP000191554"/>
    </source>
</evidence>
<dbReference type="PANTHER" id="PTHR12526">
    <property type="entry name" value="GLYCOSYLTRANSFERASE"/>
    <property type="match status" value="1"/>
</dbReference>
<feature type="domain" description="Glycosyl transferase family 1" evidence="1">
    <location>
        <begin position="147"/>
        <end position="261"/>
    </location>
</feature>
<dbReference type="Proteomes" id="UP000191554">
    <property type="component" value="Unassembled WGS sequence"/>
</dbReference>
<organism evidence="3 4">
    <name type="scientific">Ruminiclostridium hungatei</name>
    <name type="common">Clostridium hungatei</name>
    <dbReference type="NCBI Taxonomy" id="48256"/>
    <lineage>
        <taxon>Bacteria</taxon>
        <taxon>Bacillati</taxon>
        <taxon>Bacillota</taxon>
        <taxon>Clostridia</taxon>
        <taxon>Eubacteriales</taxon>
        <taxon>Oscillospiraceae</taxon>
        <taxon>Ruminiclostridium</taxon>
    </lineage>
</organism>
<name>A0A1V4SIP7_RUMHU</name>
<dbReference type="OrthoDB" id="6713581at2"/>
<dbReference type="STRING" id="48256.CLHUN_22280"/>
<keyword evidence="3" id="KW-0808">Transferase</keyword>
<dbReference type="EMBL" id="MZGX01000014">
    <property type="protein sequence ID" value="OPX43748.1"/>
    <property type="molecule type" value="Genomic_DNA"/>
</dbReference>
<dbReference type="SUPFAM" id="SSF53756">
    <property type="entry name" value="UDP-Glycosyltransferase/glycogen phosphorylase"/>
    <property type="match status" value="1"/>
</dbReference>
<evidence type="ECO:0000259" key="1">
    <source>
        <dbReference type="Pfam" id="PF00534"/>
    </source>
</evidence>
<dbReference type="Gene3D" id="3.40.50.2000">
    <property type="entry name" value="Glycogen Phosphorylase B"/>
    <property type="match status" value="2"/>
</dbReference>
<sequence length="320" mass="37722">MEAEKTRLVFFSKGDNKFISEIIQKLGDQFEIRLITISSAAEYRLMEQWMEWAEVCWFEWCDELIAYGSKLELAEKRKILCRLHSYEAFSNYPSKVNWNRVDKLVFVSEDIRKYVIEHFKIRKDITAVIPNGVDMEKTNYSQKKPGFNVAYVGYINFKKGPMLLLHTFKAIFDADNRYRFYIAGSYQEPRYYLYFNQMLKEFGMENNLFFQGWQANIDSWLENKDYIICSSVLESQNMSVMQAMAKGIKPVIHNFVGARSIYPEKYIWNTIGQAVNMVTESNYSSEEYRSFIQQNYSFDQQILKIRNMLAGVTANPKNAT</sequence>
<feature type="domain" description="Glycosyltransferase subfamily 4-like N-terminal" evidence="2">
    <location>
        <begin position="98"/>
        <end position="136"/>
    </location>
</feature>
<dbReference type="GO" id="GO:0016757">
    <property type="term" value="F:glycosyltransferase activity"/>
    <property type="evidence" value="ECO:0007669"/>
    <property type="project" value="InterPro"/>
</dbReference>
<accession>A0A1V4SIP7</accession>
<dbReference type="PANTHER" id="PTHR12526:SF630">
    <property type="entry name" value="GLYCOSYLTRANSFERASE"/>
    <property type="match status" value="1"/>
</dbReference>
<dbReference type="Pfam" id="PF00534">
    <property type="entry name" value="Glycos_transf_1"/>
    <property type="match status" value="1"/>
</dbReference>
<evidence type="ECO:0000259" key="2">
    <source>
        <dbReference type="Pfam" id="PF13439"/>
    </source>
</evidence>
<dbReference type="InterPro" id="IPR001296">
    <property type="entry name" value="Glyco_trans_1"/>
</dbReference>
<dbReference type="AlphaFoldDB" id="A0A1V4SIP7"/>
<proteinExistence type="predicted"/>
<keyword evidence="4" id="KW-1185">Reference proteome</keyword>
<dbReference type="InterPro" id="IPR028098">
    <property type="entry name" value="Glyco_trans_4-like_N"/>
</dbReference>
<protein>
    <submittedName>
        <fullName evidence="3">Glycosyl transferases group 1</fullName>
    </submittedName>
</protein>
<comment type="caution">
    <text evidence="3">The sequence shown here is derived from an EMBL/GenBank/DDBJ whole genome shotgun (WGS) entry which is preliminary data.</text>
</comment>
<evidence type="ECO:0000313" key="3">
    <source>
        <dbReference type="EMBL" id="OPX43748.1"/>
    </source>
</evidence>
<reference evidence="3 4" key="1">
    <citation type="submission" date="2017-03" db="EMBL/GenBank/DDBJ databases">
        <title>Genome sequence of Clostridium hungatei DSM 14427.</title>
        <authorList>
            <person name="Poehlein A."/>
            <person name="Daniel R."/>
        </authorList>
    </citation>
    <scope>NUCLEOTIDE SEQUENCE [LARGE SCALE GENOMIC DNA]</scope>
    <source>
        <strain evidence="3 4">DSM 14427</strain>
    </source>
</reference>